<dbReference type="OrthoDB" id="9793396at2"/>
<dbReference type="InterPro" id="IPR006129">
    <property type="entry name" value="AdhesinB"/>
</dbReference>
<feature type="signal peptide" evidence="7">
    <location>
        <begin position="1"/>
        <end position="20"/>
    </location>
</feature>
<dbReference type="GO" id="GO:0030313">
    <property type="term" value="C:cell envelope"/>
    <property type="evidence" value="ECO:0007669"/>
    <property type="project" value="UniProtKB-SubCell"/>
</dbReference>
<keyword evidence="4" id="KW-0479">Metal-binding</keyword>
<dbReference type="PANTHER" id="PTHR42953">
    <property type="entry name" value="HIGH-AFFINITY ZINC UPTAKE SYSTEM PROTEIN ZNUA-RELATED"/>
    <property type="match status" value="1"/>
</dbReference>
<keyword evidence="5 7" id="KW-0732">Signal</keyword>
<evidence type="ECO:0000313" key="9">
    <source>
        <dbReference type="Proteomes" id="UP000320496"/>
    </source>
</evidence>
<gene>
    <name evidence="8" type="primary">troA</name>
    <name evidence="8" type="ORF">Mal4_35960</name>
</gene>
<dbReference type="KEGG" id="mri:Mal4_35960"/>
<dbReference type="GO" id="GO:0046872">
    <property type="term" value="F:metal ion binding"/>
    <property type="evidence" value="ECO:0007669"/>
    <property type="project" value="UniProtKB-KW"/>
</dbReference>
<accession>A0A517ZA25</accession>
<dbReference type="InterPro" id="IPR006128">
    <property type="entry name" value="Lipoprotein_PsaA-like"/>
</dbReference>
<feature type="chain" id="PRO_5022104802" evidence="7">
    <location>
        <begin position="21"/>
        <end position="334"/>
    </location>
</feature>
<dbReference type="GO" id="GO:0030001">
    <property type="term" value="P:metal ion transport"/>
    <property type="evidence" value="ECO:0007669"/>
    <property type="project" value="InterPro"/>
</dbReference>
<reference evidence="8 9" key="1">
    <citation type="submission" date="2019-02" db="EMBL/GenBank/DDBJ databases">
        <title>Deep-cultivation of Planctomycetes and their phenomic and genomic characterization uncovers novel biology.</title>
        <authorList>
            <person name="Wiegand S."/>
            <person name="Jogler M."/>
            <person name="Boedeker C."/>
            <person name="Pinto D."/>
            <person name="Vollmers J."/>
            <person name="Rivas-Marin E."/>
            <person name="Kohn T."/>
            <person name="Peeters S.H."/>
            <person name="Heuer A."/>
            <person name="Rast P."/>
            <person name="Oberbeckmann S."/>
            <person name="Bunk B."/>
            <person name="Jeske O."/>
            <person name="Meyerdierks A."/>
            <person name="Storesund J.E."/>
            <person name="Kallscheuer N."/>
            <person name="Luecker S."/>
            <person name="Lage O.M."/>
            <person name="Pohl T."/>
            <person name="Merkel B.J."/>
            <person name="Hornburger P."/>
            <person name="Mueller R.-W."/>
            <person name="Bruemmer F."/>
            <person name="Labrenz M."/>
            <person name="Spormann A.M."/>
            <person name="Op den Camp H."/>
            <person name="Overmann J."/>
            <person name="Amann R."/>
            <person name="Jetten M.S.M."/>
            <person name="Mascher T."/>
            <person name="Medema M.H."/>
            <person name="Devos D.P."/>
            <person name="Kaster A.-K."/>
            <person name="Ovreas L."/>
            <person name="Rohde M."/>
            <person name="Galperin M.Y."/>
            <person name="Jogler C."/>
        </authorList>
    </citation>
    <scope>NUCLEOTIDE SEQUENCE [LARGE SCALE GENOMIC DNA]</scope>
    <source>
        <strain evidence="8 9">Mal4</strain>
    </source>
</reference>
<evidence type="ECO:0000256" key="1">
    <source>
        <dbReference type="ARBA" id="ARBA00004196"/>
    </source>
</evidence>
<dbReference type="InterPro" id="IPR050492">
    <property type="entry name" value="Bact_metal-bind_prot9"/>
</dbReference>
<dbReference type="PANTHER" id="PTHR42953:SF1">
    <property type="entry name" value="METAL-BINDING PROTEIN HI_0362-RELATED"/>
    <property type="match status" value="1"/>
</dbReference>
<proteinExistence type="inferred from homology"/>
<evidence type="ECO:0000256" key="3">
    <source>
        <dbReference type="ARBA" id="ARBA00022448"/>
    </source>
</evidence>
<organism evidence="8 9">
    <name type="scientific">Maioricimonas rarisocia</name>
    <dbReference type="NCBI Taxonomy" id="2528026"/>
    <lineage>
        <taxon>Bacteria</taxon>
        <taxon>Pseudomonadati</taxon>
        <taxon>Planctomycetota</taxon>
        <taxon>Planctomycetia</taxon>
        <taxon>Planctomycetales</taxon>
        <taxon>Planctomycetaceae</taxon>
        <taxon>Maioricimonas</taxon>
    </lineage>
</organism>
<comment type="similarity">
    <text evidence="2 6">Belongs to the bacterial solute-binding protein 9 family.</text>
</comment>
<dbReference type="PRINTS" id="PR00691">
    <property type="entry name" value="ADHESINB"/>
</dbReference>
<dbReference type="EMBL" id="CP036275">
    <property type="protein sequence ID" value="QDU39259.1"/>
    <property type="molecule type" value="Genomic_DNA"/>
</dbReference>
<evidence type="ECO:0000313" key="8">
    <source>
        <dbReference type="EMBL" id="QDU39259.1"/>
    </source>
</evidence>
<dbReference type="GO" id="GO:0007155">
    <property type="term" value="P:cell adhesion"/>
    <property type="evidence" value="ECO:0007669"/>
    <property type="project" value="InterPro"/>
</dbReference>
<dbReference type="Pfam" id="PF01297">
    <property type="entry name" value="ZnuA"/>
    <property type="match status" value="1"/>
</dbReference>
<name>A0A517ZA25_9PLAN</name>
<keyword evidence="3 6" id="KW-0813">Transport</keyword>
<dbReference type="InterPro" id="IPR006127">
    <property type="entry name" value="ZnuA-like"/>
</dbReference>
<keyword evidence="9" id="KW-1185">Reference proteome</keyword>
<evidence type="ECO:0000256" key="4">
    <source>
        <dbReference type="ARBA" id="ARBA00022723"/>
    </source>
</evidence>
<dbReference type="AlphaFoldDB" id="A0A517ZA25"/>
<evidence type="ECO:0000256" key="5">
    <source>
        <dbReference type="ARBA" id="ARBA00022729"/>
    </source>
</evidence>
<dbReference type="PRINTS" id="PR00690">
    <property type="entry name" value="ADHESNFAMILY"/>
</dbReference>
<evidence type="ECO:0000256" key="7">
    <source>
        <dbReference type="SAM" id="SignalP"/>
    </source>
</evidence>
<dbReference type="RefSeq" id="WP_145370464.1">
    <property type="nucleotide sequence ID" value="NZ_CP036275.1"/>
</dbReference>
<evidence type="ECO:0000256" key="2">
    <source>
        <dbReference type="ARBA" id="ARBA00011028"/>
    </source>
</evidence>
<evidence type="ECO:0000256" key="6">
    <source>
        <dbReference type="RuleBase" id="RU003512"/>
    </source>
</evidence>
<dbReference type="Proteomes" id="UP000320496">
    <property type="component" value="Chromosome"/>
</dbReference>
<dbReference type="Gene3D" id="3.40.50.1980">
    <property type="entry name" value="Nitrogenase molybdenum iron protein domain"/>
    <property type="match status" value="2"/>
</dbReference>
<sequence length="334" mass="35650" precursor="true">MKLSFVATVAILLACLIGCADGPATSSPATGESGNGSSGREGKIQAVATVGMVADLVRNVGGEHVDVTQIMGAGVDPHLYKSTRDDVATIMSADIVFYAGLMLEGKMSDTLVTVARQKPVYAVTELISQDSLLEPDDFAGHYDPHVWMDVATWSQCVSAVANALSEFDPAHAEEYVGNAEEYRKRLEQLHEYGRSSIASIPESSRVLITSHDAFNYFGRAYGLEVQGVQGLSTESEAGLQRINGLVDLLVERRVRAVFVESSVPRKNIEALVDGARSRGHEVVIGGELYSDAMGQPGTYEGTYEGMLDHNITVVTRSLGGNAPPGGLNNRLATD</sequence>
<protein>
    <submittedName>
        <fullName evidence="8">Periplasmic zinc-binding protein TroA</fullName>
    </submittedName>
</protein>
<comment type="subcellular location">
    <subcellularLocation>
        <location evidence="1">Cell envelope</location>
    </subcellularLocation>
</comment>
<dbReference type="PROSITE" id="PS51257">
    <property type="entry name" value="PROKAR_LIPOPROTEIN"/>
    <property type="match status" value="1"/>
</dbReference>
<dbReference type="SUPFAM" id="SSF53807">
    <property type="entry name" value="Helical backbone' metal receptor"/>
    <property type="match status" value="1"/>
</dbReference>